<dbReference type="EMBL" id="WJNH01000002">
    <property type="protein sequence ID" value="MRG85764.1"/>
    <property type="molecule type" value="Genomic_DNA"/>
</dbReference>
<sequence length="49" mass="5667">MLKRHNNTRLILEFTPLLLNIPLLLLKDAGFAKVPFSYAEVNVEFTEVH</sequence>
<protein>
    <submittedName>
        <fullName evidence="1">Uncharacterized protein</fullName>
    </submittedName>
</protein>
<comment type="caution">
    <text evidence="1">The sequence shown here is derived from an EMBL/GenBank/DDBJ whole genome shotgun (WGS) entry which is preliminary data.</text>
</comment>
<gene>
    <name evidence="1" type="ORF">GH754_05370</name>
</gene>
<accession>A0A6G1X476</accession>
<proteinExistence type="predicted"/>
<evidence type="ECO:0000313" key="2">
    <source>
        <dbReference type="Proteomes" id="UP000480185"/>
    </source>
</evidence>
<evidence type="ECO:0000313" key="1">
    <source>
        <dbReference type="EMBL" id="MRG85764.1"/>
    </source>
</evidence>
<dbReference type="AlphaFoldDB" id="A0A6G1X476"/>
<name>A0A6G1X476_9BACI</name>
<keyword evidence="2" id="KW-1185">Reference proteome</keyword>
<dbReference type="Proteomes" id="UP000480185">
    <property type="component" value="Unassembled WGS sequence"/>
</dbReference>
<organism evidence="1 2">
    <name type="scientific">Salinibacillus xinjiangensis</name>
    <dbReference type="NCBI Taxonomy" id="1229268"/>
    <lineage>
        <taxon>Bacteria</taxon>
        <taxon>Bacillati</taxon>
        <taxon>Bacillota</taxon>
        <taxon>Bacilli</taxon>
        <taxon>Bacillales</taxon>
        <taxon>Bacillaceae</taxon>
        <taxon>Salinibacillus</taxon>
    </lineage>
</organism>
<reference evidence="1 2" key="1">
    <citation type="submission" date="2019-11" db="EMBL/GenBank/DDBJ databases">
        <authorList>
            <person name="Li J."/>
        </authorList>
    </citation>
    <scope>NUCLEOTIDE SEQUENCE [LARGE SCALE GENOMIC DNA]</scope>
    <source>
        <strain evidence="1 2">J4</strain>
    </source>
</reference>